<evidence type="ECO:0000313" key="6">
    <source>
        <dbReference type="EMBL" id="CAL5975952.1"/>
    </source>
</evidence>
<dbReference type="GO" id="GO:0005739">
    <property type="term" value="C:mitochondrion"/>
    <property type="evidence" value="ECO:0007669"/>
    <property type="project" value="TreeGrafter"/>
</dbReference>
<dbReference type="CDD" id="cd01448">
    <property type="entry name" value="TST_Repeat_1"/>
    <property type="match status" value="1"/>
</dbReference>
<keyword evidence="1" id="KW-0808">Transferase</keyword>
<evidence type="ECO:0000313" key="7">
    <source>
        <dbReference type="EMBL" id="CAL6061108.1"/>
    </source>
</evidence>
<dbReference type="EMBL" id="CATOUU010000730">
    <property type="protein sequence ID" value="CAI9944711.1"/>
    <property type="molecule type" value="Genomic_DNA"/>
</dbReference>
<dbReference type="PANTHER" id="PTHR11364">
    <property type="entry name" value="THIOSULFATE SULFERTANSFERASE"/>
    <property type="match status" value="1"/>
</dbReference>
<reference evidence="4" key="1">
    <citation type="submission" date="2023-06" db="EMBL/GenBank/DDBJ databases">
        <authorList>
            <person name="Kurt Z."/>
        </authorList>
    </citation>
    <scope>NUCLEOTIDE SEQUENCE</scope>
</reference>
<evidence type="ECO:0000313" key="5">
    <source>
        <dbReference type="EMBL" id="CAI9944711.1"/>
    </source>
</evidence>
<dbReference type="PANTHER" id="PTHR11364:SF27">
    <property type="entry name" value="SULFURTRANSFERASE"/>
    <property type="match status" value="1"/>
</dbReference>
<dbReference type="InterPro" id="IPR001763">
    <property type="entry name" value="Rhodanese-like_dom"/>
</dbReference>
<evidence type="ECO:0000313" key="4">
    <source>
        <dbReference type="EMBL" id="CAI9928132.1"/>
    </source>
</evidence>
<dbReference type="EMBL" id="CATOUU010000386">
    <property type="protein sequence ID" value="CAI9928132.1"/>
    <property type="molecule type" value="Genomic_DNA"/>
</dbReference>
<sequence>MFPTVISSEWLIENINQQDIRIFDVSFFENETIEKAKHLFAKEHIKNSTQLLLRGRDLSMQFFTKIPKASTFTQLATQQGFSRGIHAILYDRDGRSAVRVWWLFQYFSHVRVSILQGGMTAWKAKNLPMEERKIAKLAEVPVTAFAAQPRPDLIVEPVELAQFLASNKILMPEELPQYLESIRQYERVVDQKQILNQLDMVDIQGQVKKKAVFEQIIDARSDQNKKLIPGSIQLNYELFYKDGMILTDILRIKSIFRERMVTIDRPVLVVGDDGFDYSLIALICFLYSGRGINGIQVLKGSISGFFDGQLEMSQSLAAQPGSMLRSTEDLNLSGSFKDQ</sequence>
<evidence type="ECO:0000256" key="1">
    <source>
        <dbReference type="ARBA" id="ARBA00022679"/>
    </source>
</evidence>
<comment type="caution">
    <text evidence="4">The sequence shown here is derived from an EMBL/GenBank/DDBJ whole genome shotgun (WGS) entry which is preliminary data.</text>
</comment>
<dbReference type="Gene3D" id="3.40.250.10">
    <property type="entry name" value="Rhodanese-like domain"/>
    <property type="match status" value="2"/>
</dbReference>
<dbReference type="EMBL" id="CAXDID020000006">
    <property type="protein sequence ID" value="CAL5975952.1"/>
    <property type="molecule type" value="Genomic_DNA"/>
</dbReference>
<feature type="domain" description="Rhodanese" evidence="3">
    <location>
        <begin position="16"/>
        <end position="131"/>
    </location>
</feature>
<evidence type="ECO:0000313" key="8">
    <source>
        <dbReference type="Proteomes" id="UP001642409"/>
    </source>
</evidence>
<name>A0AA86NWY1_9EUKA</name>
<dbReference type="AlphaFoldDB" id="A0AA86NWY1"/>
<accession>A0AA86NWY1</accession>
<dbReference type="SUPFAM" id="SSF52821">
    <property type="entry name" value="Rhodanese/Cell cycle control phosphatase"/>
    <property type="match status" value="2"/>
</dbReference>
<keyword evidence="8" id="KW-1185">Reference proteome</keyword>
<organism evidence="4">
    <name type="scientific">Hexamita inflata</name>
    <dbReference type="NCBI Taxonomy" id="28002"/>
    <lineage>
        <taxon>Eukaryota</taxon>
        <taxon>Metamonada</taxon>
        <taxon>Diplomonadida</taxon>
        <taxon>Hexamitidae</taxon>
        <taxon>Hexamitinae</taxon>
        <taxon>Hexamita</taxon>
    </lineage>
</organism>
<dbReference type="Pfam" id="PF00581">
    <property type="entry name" value="Rhodanese"/>
    <property type="match status" value="1"/>
</dbReference>
<dbReference type="InterPro" id="IPR045078">
    <property type="entry name" value="TST/MPST-like"/>
</dbReference>
<dbReference type="SMART" id="SM00450">
    <property type="entry name" value="RHOD"/>
    <property type="match status" value="1"/>
</dbReference>
<dbReference type="GO" id="GO:0004792">
    <property type="term" value="F:thiosulfate-cyanide sulfurtransferase activity"/>
    <property type="evidence" value="ECO:0007669"/>
    <property type="project" value="TreeGrafter"/>
</dbReference>
<dbReference type="PROSITE" id="PS50206">
    <property type="entry name" value="RHODANESE_3"/>
    <property type="match status" value="1"/>
</dbReference>
<evidence type="ECO:0000259" key="3">
    <source>
        <dbReference type="PROSITE" id="PS50206"/>
    </source>
</evidence>
<dbReference type="Proteomes" id="UP001642409">
    <property type="component" value="Unassembled WGS sequence"/>
</dbReference>
<reference evidence="6 8" key="2">
    <citation type="submission" date="2024-07" db="EMBL/GenBank/DDBJ databases">
        <authorList>
            <person name="Akdeniz Z."/>
        </authorList>
    </citation>
    <scope>NUCLEOTIDE SEQUENCE [LARGE SCALE GENOMIC DNA]</scope>
</reference>
<keyword evidence="2" id="KW-0677">Repeat</keyword>
<evidence type="ECO:0000256" key="2">
    <source>
        <dbReference type="ARBA" id="ARBA00022737"/>
    </source>
</evidence>
<dbReference type="EMBL" id="CAXDID020000233">
    <property type="protein sequence ID" value="CAL6061108.1"/>
    <property type="molecule type" value="Genomic_DNA"/>
</dbReference>
<dbReference type="InterPro" id="IPR036873">
    <property type="entry name" value="Rhodanese-like_dom_sf"/>
</dbReference>
<proteinExistence type="predicted"/>
<protein>
    <submittedName>
        <fullName evidence="4">3-mercaptopyruvate sulfurtransferase / Thiosulfate sulfurtransferase</fullName>
    </submittedName>
    <submittedName>
        <fullName evidence="6">3-mercaptopyruvate_sulfurtransferase / Thiosulfate sulfurtransferase</fullName>
    </submittedName>
</protein>
<gene>
    <name evidence="4" type="ORF">HINF_LOCUS15777</name>
    <name evidence="5" type="ORF">HINF_LOCUS32356</name>
    <name evidence="6" type="ORF">HINF_LOCUS3589</name>
    <name evidence="7" type="ORF">HINF_LOCUS49549</name>
</gene>